<evidence type="ECO:0000259" key="5">
    <source>
        <dbReference type="Pfam" id="PF00155"/>
    </source>
</evidence>
<keyword evidence="7" id="KW-1185">Reference proteome</keyword>
<dbReference type="InterPro" id="IPR015422">
    <property type="entry name" value="PyrdxlP-dep_Trfase_small"/>
</dbReference>
<dbReference type="EMBL" id="BAAAQK010000001">
    <property type="protein sequence ID" value="GAA1827281.1"/>
    <property type="molecule type" value="Genomic_DNA"/>
</dbReference>
<dbReference type="InterPro" id="IPR015424">
    <property type="entry name" value="PyrdxlP-dep_Trfase"/>
</dbReference>
<organism evidence="6 7">
    <name type="scientific">Pseudonocardia ailaonensis</name>
    <dbReference type="NCBI Taxonomy" id="367279"/>
    <lineage>
        <taxon>Bacteria</taxon>
        <taxon>Bacillati</taxon>
        <taxon>Actinomycetota</taxon>
        <taxon>Actinomycetes</taxon>
        <taxon>Pseudonocardiales</taxon>
        <taxon>Pseudonocardiaceae</taxon>
        <taxon>Pseudonocardia</taxon>
    </lineage>
</organism>
<dbReference type="InterPro" id="IPR050859">
    <property type="entry name" value="Class-I_PLP-dep_aminotransf"/>
</dbReference>
<sequence length="398" mass="41077">MEQPPLLSAAASMISPPPVAGSSGPGSIVFGSGVPDPALYPRESLEREIVRVLRDPRVDLGYSRGIGQPALCAAVADRLNLRSGSALIGEDVAVTGGASGALIAVAAAVLDPGDVVVCERYTYPAAVETFRHRGAEVVGVPTDADGPDVAAIEATLGELAARGARAKALYTIAPFQSPTTATLSTERAAALVALAERHDLLVLVDDTYGEIAFGERSPLPTVLMTSPRVVHLGSFSKTLAPALRLGWVAGNRSVVEAIGAMRTDLGVALIVQEAVARLIGSGEYATTVAAASAHYLRKRDVLMEVLDAGCGGAATWRVPEGSFFLWLETEPPVERIAAAAQDLGVGFIPGAVFAVDGADRHHLRLAFGFVGLGTLAEGADRIARSVVHAGRGAVGVTR</sequence>
<dbReference type="PANTHER" id="PTHR42790:SF19">
    <property type="entry name" value="KYNURENINE_ALPHA-AMINOADIPATE AMINOTRANSFERASE, MITOCHONDRIAL"/>
    <property type="match status" value="1"/>
</dbReference>
<dbReference type="InterPro" id="IPR004839">
    <property type="entry name" value="Aminotransferase_I/II_large"/>
</dbReference>
<keyword evidence="3" id="KW-0808">Transferase</keyword>
<evidence type="ECO:0000256" key="2">
    <source>
        <dbReference type="ARBA" id="ARBA00022576"/>
    </source>
</evidence>
<dbReference type="CDD" id="cd00609">
    <property type="entry name" value="AAT_like"/>
    <property type="match status" value="1"/>
</dbReference>
<dbReference type="Gene3D" id="3.40.640.10">
    <property type="entry name" value="Type I PLP-dependent aspartate aminotransferase-like (Major domain)"/>
    <property type="match status" value="1"/>
</dbReference>
<evidence type="ECO:0000256" key="4">
    <source>
        <dbReference type="ARBA" id="ARBA00022898"/>
    </source>
</evidence>
<accession>A0ABN2MI10</accession>
<dbReference type="Proteomes" id="UP001500449">
    <property type="component" value="Unassembled WGS sequence"/>
</dbReference>
<keyword evidence="4" id="KW-0663">Pyridoxal phosphate</keyword>
<dbReference type="Gene3D" id="3.90.1150.10">
    <property type="entry name" value="Aspartate Aminotransferase, domain 1"/>
    <property type="match status" value="1"/>
</dbReference>
<dbReference type="InterPro" id="IPR015421">
    <property type="entry name" value="PyrdxlP-dep_Trfase_major"/>
</dbReference>
<gene>
    <name evidence="6" type="ORF">GCM10009836_01190</name>
</gene>
<proteinExistence type="predicted"/>
<reference evidence="6 7" key="1">
    <citation type="journal article" date="2019" name="Int. J. Syst. Evol. Microbiol.">
        <title>The Global Catalogue of Microorganisms (GCM) 10K type strain sequencing project: providing services to taxonomists for standard genome sequencing and annotation.</title>
        <authorList>
            <consortium name="The Broad Institute Genomics Platform"/>
            <consortium name="The Broad Institute Genome Sequencing Center for Infectious Disease"/>
            <person name="Wu L."/>
            <person name="Ma J."/>
        </authorList>
    </citation>
    <scope>NUCLEOTIDE SEQUENCE [LARGE SCALE GENOMIC DNA]</scope>
    <source>
        <strain evidence="6 7">JCM 16009</strain>
    </source>
</reference>
<evidence type="ECO:0000313" key="6">
    <source>
        <dbReference type="EMBL" id="GAA1827281.1"/>
    </source>
</evidence>
<dbReference type="RefSeq" id="WP_344411494.1">
    <property type="nucleotide sequence ID" value="NZ_BAAAQK010000001.1"/>
</dbReference>
<dbReference type="Pfam" id="PF00155">
    <property type="entry name" value="Aminotran_1_2"/>
    <property type="match status" value="1"/>
</dbReference>
<comment type="cofactor">
    <cofactor evidence="1">
        <name>pyridoxal 5'-phosphate</name>
        <dbReference type="ChEBI" id="CHEBI:597326"/>
    </cofactor>
</comment>
<feature type="domain" description="Aminotransferase class I/classII large" evidence="5">
    <location>
        <begin position="54"/>
        <end position="367"/>
    </location>
</feature>
<protein>
    <submittedName>
        <fullName evidence="6">PLP-dependent aminotransferase family protein</fullName>
    </submittedName>
</protein>
<keyword evidence="2 6" id="KW-0032">Aminotransferase</keyword>
<evidence type="ECO:0000256" key="1">
    <source>
        <dbReference type="ARBA" id="ARBA00001933"/>
    </source>
</evidence>
<evidence type="ECO:0000313" key="7">
    <source>
        <dbReference type="Proteomes" id="UP001500449"/>
    </source>
</evidence>
<comment type="caution">
    <text evidence="6">The sequence shown here is derived from an EMBL/GenBank/DDBJ whole genome shotgun (WGS) entry which is preliminary data.</text>
</comment>
<name>A0ABN2MI10_9PSEU</name>
<dbReference type="GO" id="GO:0008483">
    <property type="term" value="F:transaminase activity"/>
    <property type="evidence" value="ECO:0007669"/>
    <property type="project" value="UniProtKB-KW"/>
</dbReference>
<evidence type="ECO:0000256" key="3">
    <source>
        <dbReference type="ARBA" id="ARBA00022679"/>
    </source>
</evidence>
<dbReference type="PANTHER" id="PTHR42790">
    <property type="entry name" value="AMINOTRANSFERASE"/>
    <property type="match status" value="1"/>
</dbReference>
<dbReference type="SUPFAM" id="SSF53383">
    <property type="entry name" value="PLP-dependent transferases"/>
    <property type="match status" value="1"/>
</dbReference>